<gene>
    <name evidence="2" type="ORF">LtaPh_3431500</name>
</gene>
<accession>A0A640KSZ3</accession>
<dbReference type="OrthoDB" id="271179at2759"/>
<feature type="transmembrane region" description="Helical" evidence="1">
    <location>
        <begin position="325"/>
        <end position="343"/>
    </location>
</feature>
<evidence type="ECO:0000256" key="1">
    <source>
        <dbReference type="SAM" id="Phobius"/>
    </source>
</evidence>
<feature type="transmembrane region" description="Helical" evidence="1">
    <location>
        <begin position="350"/>
        <end position="369"/>
    </location>
</feature>
<keyword evidence="1" id="KW-1133">Transmembrane helix</keyword>
<feature type="transmembrane region" description="Helical" evidence="1">
    <location>
        <begin position="529"/>
        <end position="549"/>
    </location>
</feature>
<keyword evidence="1" id="KW-0472">Membrane</keyword>
<feature type="transmembrane region" description="Helical" evidence="1">
    <location>
        <begin position="87"/>
        <end position="107"/>
    </location>
</feature>
<reference evidence="2" key="1">
    <citation type="submission" date="2019-11" db="EMBL/GenBank/DDBJ databases">
        <title>Leishmania tarentolae CDS.</title>
        <authorList>
            <person name="Goto Y."/>
            <person name="Yamagishi J."/>
        </authorList>
    </citation>
    <scope>NUCLEOTIDE SEQUENCE [LARGE SCALE GENOMIC DNA]</scope>
    <source>
        <strain evidence="2">Parrot Tar II</strain>
    </source>
</reference>
<comment type="caution">
    <text evidence="2">The sequence shown here is derived from an EMBL/GenBank/DDBJ whole genome shotgun (WGS) entry which is preliminary data.</text>
</comment>
<dbReference type="AlphaFoldDB" id="A0A640KSZ3"/>
<sequence>MDDLGLPSSTAFSVYPLYLGAVSDSLAHLPQWYQLISLGGFFCVIHLRNNAVVTWLVVQLHSSIGTEAMWPDEYKSTLRAMTFTERLCFTLFGAALAAVALVLFRVFCQDSWNIGWNASQMFPEKKLPTVSMVILMCIAEGIRLKEVIVQELNTPGSLARLAMHNFDGINESQFDERVSESNPHFVIQFELLRAYLADMCVHRIPVIVLAGAYRVLRDVPNNAHVALRWYMATICAFTVLQEMLGMYLRYVWTDWSVWAMVIWSLVFLGVVNYVYGLSKRAGTVVTMSRTACVRGALRGLVTCGALWLIASLIVLAFVVSVHEELVFIWIFMSLMILWTPAMIDACAIDYMTFLSIGAGCVAYAMGSVASVHASVRFGVLHFLWWFFLSLLYNSMLHLFASRYTAMAVAAAWFLWSLAPPRELFKNTESAAELGLEDGHGVVHLFTARVLWLLAVADFRTLPKGSWLYGPTQGDGERAFNLILHAAASACTACIAISFVVERRFTAEARLAWRHRDIVSATPGVLLRKMIRTFVVVGCVAASIGMWWVVRHYVLLMWTQLLPDIIAKLLATVAAVTVLGNLMDMQDSLYITCMLILGLPDPSPSMDGQTVSSDDRAKSST</sequence>
<dbReference type="EMBL" id="BLBS01000054">
    <property type="protein sequence ID" value="GET92391.1"/>
    <property type="molecule type" value="Genomic_DNA"/>
</dbReference>
<feature type="transmembrane region" description="Helical" evidence="1">
    <location>
        <begin position="227"/>
        <end position="249"/>
    </location>
</feature>
<evidence type="ECO:0000313" key="3">
    <source>
        <dbReference type="Proteomes" id="UP000419144"/>
    </source>
</evidence>
<evidence type="ECO:0000313" key="2">
    <source>
        <dbReference type="EMBL" id="GET92391.1"/>
    </source>
</evidence>
<keyword evidence="1" id="KW-0812">Transmembrane</keyword>
<feature type="transmembrane region" description="Helical" evidence="1">
    <location>
        <begin position="564"/>
        <end position="581"/>
    </location>
</feature>
<name>A0A640KSZ3_LEITA</name>
<protein>
    <submittedName>
        <fullName evidence="2">Uncharacterized protein</fullName>
    </submittedName>
</protein>
<proteinExistence type="predicted"/>
<dbReference type="Proteomes" id="UP000419144">
    <property type="component" value="Unassembled WGS sequence"/>
</dbReference>
<dbReference type="VEuPathDB" id="TriTrypDB:LtaPh_3431500"/>
<organism evidence="2 3">
    <name type="scientific">Leishmania tarentolae</name>
    <name type="common">Sauroleishmania tarentolae</name>
    <dbReference type="NCBI Taxonomy" id="5689"/>
    <lineage>
        <taxon>Eukaryota</taxon>
        <taxon>Discoba</taxon>
        <taxon>Euglenozoa</taxon>
        <taxon>Kinetoplastea</taxon>
        <taxon>Metakinetoplastina</taxon>
        <taxon>Trypanosomatida</taxon>
        <taxon>Trypanosomatidae</taxon>
        <taxon>Leishmaniinae</taxon>
        <taxon>Leishmania</taxon>
        <taxon>lizard Leishmania</taxon>
    </lineage>
</organism>
<feature type="transmembrane region" description="Helical" evidence="1">
    <location>
        <begin position="296"/>
        <end position="319"/>
    </location>
</feature>
<feature type="transmembrane region" description="Helical" evidence="1">
    <location>
        <begin position="255"/>
        <end position="275"/>
    </location>
</feature>
<feature type="transmembrane region" description="Helical" evidence="1">
    <location>
        <begin position="399"/>
        <end position="418"/>
    </location>
</feature>
<keyword evidence="3" id="KW-1185">Reference proteome</keyword>